<evidence type="ECO:0000313" key="3">
    <source>
        <dbReference type="Proteomes" id="UP000316426"/>
    </source>
</evidence>
<keyword evidence="3" id="KW-1185">Reference proteome</keyword>
<dbReference type="PROSITE" id="PS00018">
    <property type="entry name" value="EF_HAND_1"/>
    <property type="match status" value="2"/>
</dbReference>
<protein>
    <submittedName>
        <fullName evidence="2">IgA Peptidase M64</fullName>
    </submittedName>
</protein>
<feature type="chain" id="PRO_5022223812" evidence="1">
    <location>
        <begin position="21"/>
        <end position="465"/>
    </location>
</feature>
<dbReference type="KEGG" id="bmei:Spa11_02680"/>
<dbReference type="RefSeq" id="WP_145105758.1">
    <property type="nucleotide sequence ID" value="NZ_CP036349.1"/>
</dbReference>
<dbReference type="Gene3D" id="1.10.1330.10">
    <property type="entry name" value="Dockerin domain"/>
    <property type="match status" value="1"/>
</dbReference>
<dbReference type="Gene3D" id="3.40.390.10">
    <property type="entry name" value="Collagenase (Catalytic Domain)"/>
    <property type="match status" value="1"/>
</dbReference>
<dbReference type="InterPro" id="IPR024079">
    <property type="entry name" value="MetalloPept_cat_dom_sf"/>
</dbReference>
<accession>A0A518K2R1</accession>
<dbReference type="GO" id="GO:0000272">
    <property type="term" value="P:polysaccharide catabolic process"/>
    <property type="evidence" value="ECO:0007669"/>
    <property type="project" value="InterPro"/>
</dbReference>
<feature type="signal peptide" evidence="1">
    <location>
        <begin position="1"/>
        <end position="20"/>
    </location>
</feature>
<organism evidence="2 3">
    <name type="scientific">Botrimarina mediterranea</name>
    <dbReference type="NCBI Taxonomy" id="2528022"/>
    <lineage>
        <taxon>Bacteria</taxon>
        <taxon>Pseudomonadati</taxon>
        <taxon>Planctomycetota</taxon>
        <taxon>Planctomycetia</taxon>
        <taxon>Pirellulales</taxon>
        <taxon>Lacipirellulaceae</taxon>
        <taxon>Botrimarina</taxon>
    </lineage>
</organism>
<dbReference type="EMBL" id="CP036349">
    <property type="protein sequence ID" value="QDV72098.1"/>
    <property type="molecule type" value="Genomic_DNA"/>
</dbReference>
<dbReference type="InterPro" id="IPR019026">
    <property type="entry name" value="Peptidase_M64_IgA"/>
</dbReference>
<dbReference type="InterPro" id="IPR036439">
    <property type="entry name" value="Dockerin_dom_sf"/>
</dbReference>
<evidence type="ECO:0000313" key="2">
    <source>
        <dbReference type="EMBL" id="QDV72098.1"/>
    </source>
</evidence>
<evidence type="ECO:0000256" key="1">
    <source>
        <dbReference type="SAM" id="SignalP"/>
    </source>
</evidence>
<dbReference type="InterPro" id="IPR018247">
    <property type="entry name" value="EF_Hand_1_Ca_BS"/>
</dbReference>
<dbReference type="SUPFAM" id="SSF63446">
    <property type="entry name" value="Type I dockerin domain"/>
    <property type="match status" value="1"/>
</dbReference>
<dbReference type="GO" id="GO:0008237">
    <property type="term" value="F:metallopeptidase activity"/>
    <property type="evidence" value="ECO:0007669"/>
    <property type="project" value="InterPro"/>
</dbReference>
<dbReference type="Proteomes" id="UP000316426">
    <property type="component" value="Chromosome"/>
</dbReference>
<gene>
    <name evidence="2" type="ORF">Spa11_02680</name>
</gene>
<keyword evidence="1" id="KW-0732">Signal</keyword>
<sequence length="465" mass="50307" precursor="true">MVRCSLMVLAVLFWPAAAPALTTLIDNGPSSNRVDIVFLGDGYTQTDLDAGLYTSHVNAYLDYKFEPSALADPFPRYRNFFNAHAIEVVSNESGADQPPNGIFYDTALDATYFTSGTERLLTVSTSKTNEQRNLGLAGMGITADTQYVVVNDTKYGGSGGTYAVFAGGNSSSKEIALHEVAHSFSRLADEYVSYNSPYTGGEPTEVNVTKDPNGAKWSHWLGYDDPRGSNLDIGVYEGARYYESGVYRPSLDSKMRSLNRPFDAVSREKLIQDIYRYVDPLDGFLGNSQTLVAPEELWVDVVDSEVILVEWSIDGTPSAANSGESFDVSLEGLAPGSYAISARAYDEVLDFANTGGALDLVRSGYSELEQFVSWDIVIPATGDYDHDGVIDAADYEVWRSAYGSTELLNADGNGDGVIDAADYVVWRDAFAAAASASRIPEPAGCVLLVSMVVLTGNAVRFRNDA</sequence>
<dbReference type="Pfam" id="PF09471">
    <property type="entry name" value="Peptidase_M64"/>
    <property type="match status" value="2"/>
</dbReference>
<proteinExistence type="predicted"/>
<reference evidence="2 3" key="1">
    <citation type="submission" date="2019-02" db="EMBL/GenBank/DDBJ databases">
        <title>Deep-cultivation of Planctomycetes and their phenomic and genomic characterization uncovers novel biology.</title>
        <authorList>
            <person name="Wiegand S."/>
            <person name="Jogler M."/>
            <person name="Boedeker C."/>
            <person name="Pinto D."/>
            <person name="Vollmers J."/>
            <person name="Rivas-Marin E."/>
            <person name="Kohn T."/>
            <person name="Peeters S.H."/>
            <person name="Heuer A."/>
            <person name="Rast P."/>
            <person name="Oberbeckmann S."/>
            <person name="Bunk B."/>
            <person name="Jeske O."/>
            <person name="Meyerdierks A."/>
            <person name="Storesund J.E."/>
            <person name="Kallscheuer N."/>
            <person name="Luecker S."/>
            <person name="Lage O.M."/>
            <person name="Pohl T."/>
            <person name="Merkel B.J."/>
            <person name="Hornburger P."/>
            <person name="Mueller R.-W."/>
            <person name="Bruemmer F."/>
            <person name="Labrenz M."/>
            <person name="Spormann A.M."/>
            <person name="Op den Camp H."/>
            <person name="Overmann J."/>
            <person name="Amann R."/>
            <person name="Jetten M.S.M."/>
            <person name="Mascher T."/>
            <person name="Medema M.H."/>
            <person name="Devos D.P."/>
            <person name="Kaster A.-K."/>
            <person name="Ovreas L."/>
            <person name="Rohde M."/>
            <person name="Galperin M.Y."/>
            <person name="Jogler C."/>
        </authorList>
    </citation>
    <scope>NUCLEOTIDE SEQUENCE [LARGE SCALE GENOMIC DNA]</scope>
    <source>
        <strain evidence="2 3">Spa11</strain>
    </source>
</reference>
<name>A0A518K2R1_9BACT</name>
<dbReference type="AlphaFoldDB" id="A0A518K2R1"/>